<gene>
    <name evidence="2" type="ordered locus">Metev_0646</name>
</gene>
<dbReference type="GeneID" id="9346268"/>
<dbReference type="RefSeq" id="WP_013194120.1">
    <property type="nucleotide sequence ID" value="NC_014253.1"/>
</dbReference>
<protein>
    <submittedName>
        <fullName evidence="2">Transcriptional regulator, LuxR family</fullName>
    </submittedName>
</protein>
<dbReference type="InterPro" id="IPR036388">
    <property type="entry name" value="WH-like_DNA-bd_sf"/>
</dbReference>
<feature type="domain" description="HTH luxR-type" evidence="1">
    <location>
        <begin position="37"/>
        <end position="67"/>
    </location>
</feature>
<organism evidence="2 3">
    <name type="scientific">Methanohalobium evestigatum (strain ATCC BAA-1072 / DSM 3721 / NBRC 107634 / OCM 161 / Z-7303)</name>
    <dbReference type="NCBI Taxonomy" id="644295"/>
    <lineage>
        <taxon>Archaea</taxon>
        <taxon>Methanobacteriati</taxon>
        <taxon>Methanobacteriota</taxon>
        <taxon>Stenosarchaea group</taxon>
        <taxon>Methanomicrobia</taxon>
        <taxon>Methanosarcinales</taxon>
        <taxon>Methanosarcinaceae</taxon>
        <taxon>Methanohalobium</taxon>
    </lineage>
</organism>
<dbReference type="GO" id="GO:0006355">
    <property type="term" value="P:regulation of DNA-templated transcription"/>
    <property type="evidence" value="ECO:0007669"/>
    <property type="project" value="InterPro"/>
</dbReference>
<dbReference type="Pfam" id="PF00196">
    <property type="entry name" value="GerE"/>
    <property type="match status" value="1"/>
</dbReference>
<dbReference type="EMBL" id="CP002069">
    <property type="protein sequence ID" value="ADI73552.1"/>
    <property type="molecule type" value="Genomic_DNA"/>
</dbReference>
<proteinExistence type="predicted"/>
<dbReference type="InterPro" id="IPR016032">
    <property type="entry name" value="Sig_transdc_resp-reg_C-effctor"/>
</dbReference>
<name>D7E8L0_METEZ</name>
<evidence type="ECO:0000259" key="1">
    <source>
        <dbReference type="Pfam" id="PF00196"/>
    </source>
</evidence>
<dbReference type="Gene3D" id="1.10.10.10">
    <property type="entry name" value="Winged helix-like DNA-binding domain superfamily/Winged helix DNA-binding domain"/>
    <property type="match status" value="1"/>
</dbReference>
<dbReference type="AlphaFoldDB" id="D7E8L0"/>
<evidence type="ECO:0000313" key="2">
    <source>
        <dbReference type="EMBL" id="ADI73552.1"/>
    </source>
</evidence>
<dbReference type="STRING" id="644295.Metev_0646"/>
<dbReference type="GO" id="GO:0003677">
    <property type="term" value="F:DNA binding"/>
    <property type="evidence" value="ECO:0007669"/>
    <property type="project" value="InterPro"/>
</dbReference>
<sequence length="72" mass="8737">MSLKLTPEEYERFQNMQQKRESLSNRGQQIPEWKQEQLYRMLQEGKNNREISEELGISNRTVVKYKAEWGFV</sequence>
<dbReference type="Proteomes" id="UP000000391">
    <property type="component" value="Chromosome"/>
</dbReference>
<dbReference type="InterPro" id="IPR000792">
    <property type="entry name" value="Tscrpt_reg_LuxR_C"/>
</dbReference>
<evidence type="ECO:0000313" key="3">
    <source>
        <dbReference type="Proteomes" id="UP000000391"/>
    </source>
</evidence>
<dbReference type="KEGG" id="mev:Metev_0646"/>
<reference evidence="2 3" key="1">
    <citation type="submission" date="2010-06" db="EMBL/GenBank/DDBJ databases">
        <title>Complete sequence chromosome of Methanohalobium evestigatum Z-7303.</title>
        <authorList>
            <consortium name="US DOE Joint Genome Institute"/>
            <person name="Lucas S."/>
            <person name="Copeland A."/>
            <person name="Lapidus A."/>
            <person name="Cheng J.-F."/>
            <person name="Bruce D."/>
            <person name="Goodwin L."/>
            <person name="Pitluck S."/>
            <person name="Saunders E."/>
            <person name="Detter J.C."/>
            <person name="Han C."/>
            <person name="Tapia R."/>
            <person name="Land M."/>
            <person name="Hauser L."/>
            <person name="Kyrpides N."/>
            <person name="Mikhailova N."/>
            <person name="Sieprawska-Lupa M."/>
            <person name="Whitman W.B."/>
            <person name="Anderson I."/>
            <person name="Woyke T."/>
        </authorList>
    </citation>
    <scope>NUCLEOTIDE SEQUENCE [LARGE SCALE GENOMIC DNA]</scope>
    <source>
        <strain evidence="3">ATCC BAA-1072 / DSM 3721 / NBRC 107634 / OCM 161 / Z-7303</strain>
    </source>
</reference>
<keyword evidence="3" id="KW-1185">Reference proteome</keyword>
<accession>D7E8L0</accession>
<dbReference type="SUPFAM" id="SSF46894">
    <property type="entry name" value="C-terminal effector domain of the bipartite response regulators"/>
    <property type="match status" value="1"/>
</dbReference>
<dbReference type="HOGENOM" id="CLU_2712809_0_0_2"/>